<dbReference type="InterPro" id="IPR035920">
    <property type="entry name" value="YhbY-like_sf"/>
</dbReference>
<dbReference type="PROSITE" id="PS51295">
    <property type="entry name" value="CRM"/>
    <property type="match status" value="1"/>
</dbReference>
<feature type="compositionally biased region" description="Gly residues" evidence="8">
    <location>
        <begin position="960"/>
        <end position="977"/>
    </location>
</feature>
<dbReference type="Gene3D" id="3.30.110.60">
    <property type="entry name" value="YhbY-like"/>
    <property type="match status" value="1"/>
</dbReference>
<feature type="compositionally biased region" description="Low complexity" evidence="8">
    <location>
        <begin position="878"/>
        <end position="890"/>
    </location>
</feature>
<dbReference type="Pfam" id="PF01985">
    <property type="entry name" value="CRS1_YhbY"/>
    <property type="match status" value="1"/>
</dbReference>
<dbReference type="GO" id="GO:0009507">
    <property type="term" value="C:chloroplast"/>
    <property type="evidence" value="ECO:0007669"/>
    <property type="project" value="UniProtKB-SubCell"/>
</dbReference>
<dbReference type="GO" id="GO:0000373">
    <property type="term" value="P:Group II intron splicing"/>
    <property type="evidence" value="ECO:0007669"/>
    <property type="project" value="UniProtKB-ARBA"/>
</dbReference>
<feature type="region of interest" description="Disordered" evidence="8">
    <location>
        <begin position="281"/>
        <end position="308"/>
    </location>
</feature>
<feature type="compositionally biased region" description="Acidic residues" evidence="8">
    <location>
        <begin position="231"/>
        <end position="256"/>
    </location>
</feature>
<dbReference type="PANTHER" id="PTHR31846:SF7">
    <property type="entry name" value="CRS1 _ YHBY (CRM) DOMAIN-CONTAINING PROTEIN"/>
    <property type="match status" value="1"/>
</dbReference>
<dbReference type="EMBL" id="BRXU01000043">
    <property type="protein sequence ID" value="GLC61216.1"/>
    <property type="molecule type" value="Genomic_DNA"/>
</dbReference>
<feature type="compositionally biased region" description="Acidic residues" evidence="8">
    <location>
        <begin position="288"/>
        <end position="297"/>
    </location>
</feature>
<dbReference type="GO" id="GO:0003729">
    <property type="term" value="F:mRNA binding"/>
    <property type="evidence" value="ECO:0007669"/>
    <property type="project" value="InterPro"/>
</dbReference>
<evidence type="ECO:0000313" key="10">
    <source>
        <dbReference type="EMBL" id="GLC61216.1"/>
    </source>
</evidence>
<feature type="region of interest" description="Disordered" evidence="8">
    <location>
        <begin position="835"/>
        <end position="1009"/>
    </location>
</feature>
<dbReference type="PANTHER" id="PTHR31846">
    <property type="entry name" value="CRS1 / YHBY (CRM) DOMAIN-CONTAINING PROTEIN"/>
    <property type="match status" value="1"/>
</dbReference>
<dbReference type="InterPro" id="IPR029058">
    <property type="entry name" value="AB_hydrolase_fold"/>
</dbReference>
<evidence type="ECO:0000256" key="4">
    <source>
        <dbReference type="ARBA" id="ARBA00022737"/>
    </source>
</evidence>
<dbReference type="InterPro" id="IPR045278">
    <property type="entry name" value="CRS1/CFM2/CFM3"/>
</dbReference>
<dbReference type="Proteomes" id="UP001165080">
    <property type="component" value="Unassembled WGS sequence"/>
</dbReference>
<comment type="subcellular location">
    <subcellularLocation>
        <location evidence="1">Plastid</location>
        <location evidence="1">Chloroplast</location>
    </subcellularLocation>
</comment>
<feature type="domain" description="CRM" evidence="9">
    <location>
        <begin position="314"/>
        <end position="417"/>
    </location>
</feature>
<dbReference type="AlphaFoldDB" id="A0A9W6FA17"/>
<feature type="compositionally biased region" description="Basic and acidic residues" evidence="8">
    <location>
        <begin position="835"/>
        <end position="860"/>
    </location>
</feature>
<evidence type="ECO:0000256" key="8">
    <source>
        <dbReference type="SAM" id="MobiDB-lite"/>
    </source>
</evidence>
<reference evidence="10 11" key="1">
    <citation type="journal article" date="2023" name="Commun. Biol.">
        <title>Reorganization of the ancestral sex-determining regions during the evolution of trioecy in Pleodorina starrii.</title>
        <authorList>
            <person name="Takahashi K."/>
            <person name="Suzuki S."/>
            <person name="Kawai-Toyooka H."/>
            <person name="Yamamoto K."/>
            <person name="Hamaji T."/>
            <person name="Ootsuki R."/>
            <person name="Yamaguchi H."/>
            <person name="Kawachi M."/>
            <person name="Higashiyama T."/>
            <person name="Nozaki H."/>
        </authorList>
    </citation>
    <scope>NUCLEOTIDE SEQUENCE [LARGE SCALE GENOMIC DNA]</scope>
    <source>
        <strain evidence="10 11">NIES-4479</strain>
    </source>
</reference>
<evidence type="ECO:0000313" key="11">
    <source>
        <dbReference type="Proteomes" id="UP001165080"/>
    </source>
</evidence>
<accession>A0A9W6FA17</accession>
<keyword evidence="4" id="KW-0677">Repeat</keyword>
<keyword evidence="5 7" id="KW-0694">RNA-binding</keyword>
<dbReference type="SUPFAM" id="SSF53474">
    <property type="entry name" value="alpha/beta-Hydrolases"/>
    <property type="match status" value="1"/>
</dbReference>
<evidence type="ECO:0000256" key="6">
    <source>
        <dbReference type="ARBA" id="ARBA00022946"/>
    </source>
</evidence>
<dbReference type="SMART" id="SM01103">
    <property type="entry name" value="CRS1_YhbY"/>
    <property type="match status" value="1"/>
</dbReference>
<feature type="region of interest" description="Disordered" evidence="8">
    <location>
        <begin position="223"/>
        <end position="258"/>
    </location>
</feature>
<feature type="region of interest" description="Disordered" evidence="8">
    <location>
        <begin position="137"/>
        <end position="190"/>
    </location>
</feature>
<keyword evidence="11" id="KW-1185">Reference proteome</keyword>
<proteinExistence type="predicted"/>
<keyword evidence="2" id="KW-0150">Chloroplast</keyword>
<feature type="compositionally biased region" description="Basic and acidic residues" evidence="8">
    <location>
        <begin position="896"/>
        <end position="959"/>
    </location>
</feature>
<protein>
    <recommendedName>
        <fullName evidence="9">CRM domain-containing protein</fullName>
    </recommendedName>
</protein>
<evidence type="ECO:0000256" key="3">
    <source>
        <dbReference type="ARBA" id="ARBA00022640"/>
    </source>
</evidence>
<dbReference type="Gene3D" id="3.40.50.1820">
    <property type="entry name" value="alpha/beta hydrolase"/>
    <property type="match status" value="1"/>
</dbReference>
<keyword evidence="6" id="KW-0809">Transit peptide</keyword>
<sequence>MQLGRLLPRGLVSLNSRIFYASRILPSRTLRVCAAPGEHPDAVAEQEQEGLRVPGSRRTLFHDTAPPASEDSLTSKRKLLEIHKQSLQDAGVNLSPFEIQTNRLHSVRSSLRKETRGAARAAVSREFRVAERRLYSSQRRLGRRGEEEEEAGHEAGREGRQGGEVQQQQRQQRQQRKGVKSGKAKELGPNPVALQGAAKAAAKAVAAQIAYKRSTEAAAQARAAQVLKGGDDDDADDSNDDSDVEEGEFEGEETFSLEDAIRRARVERGREAGGKVRPVTELLPREHEEEEEGEEEGGPGRTFVGPRLSHNLPTELNLRLLEKVMAGSRNTDIPEIPVGASGLTPGCIMSMMVAWRTNELVKLRIRNKRKVAKKYLPYIRQVCDVIEARSGGVVVWRSGRSIWVFRGENYVPVDPKKVAEELLGKSEVPLYCPPLTAKRQPLGKQVQLGGGREQSCSGYLTRGSATLLGEDPAGPPSALEGLGLIFLHDAFGPGTPDTQEHSKQVCDLLSSLLGPGTPVLMPDLTAGGRDGWRAPQWPPLKPIYERQNGWIGKDGKGNPAAVVSYVEAAVSYLRGPGVGATRIAIVGTGWGGWIATHMLAADATRCRLLQEAEDDKTAAAAAAAVGAAASSLLRAMSMSPVADAGPLAQGLWLLHSPEAKAYRQAKVTARYGIKRPRQQDPEPYLGGGEPLVFSAGVVGSANHFFEDEERLALAISVPLVFMCSKWDPMEKFQLYMQSPLVDKCAFKRFGKIKPGFWGKTAEWSDTVQATQATQAAELASWFLRWHEGGHGVSSERIRKFCMVGKCGVGEKQTTNLYFPWLEQVTLFRGREKTLEREERLRRKEEGLPPTRKDAARMERQARKKERGSRMQGSERDSAQQQQQQEQGAEQRGARGSRVDGDRYGSRDDERRPPFGRRRGDEGGSDEDGGRSRNAYRDRDMSSGHDRGGYGGERGDRGGERGGYGGERGDRGGYGGGESGRRYRRQEEGRARGSSAPWNQRGRGRSGDDE</sequence>
<evidence type="ECO:0000256" key="1">
    <source>
        <dbReference type="ARBA" id="ARBA00004229"/>
    </source>
</evidence>
<gene>
    <name evidence="10" type="primary">PLEST009335</name>
    <name evidence="10" type="ORF">PLESTB_001732000</name>
</gene>
<comment type="caution">
    <text evidence="10">The sequence shown here is derived from an EMBL/GenBank/DDBJ whole genome shotgun (WGS) entry which is preliminary data.</text>
</comment>
<evidence type="ECO:0000256" key="7">
    <source>
        <dbReference type="PROSITE-ProRule" id="PRU00626"/>
    </source>
</evidence>
<feature type="compositionally biased region" description="Low complexity" evidence="8">
    <location>
        <begin position="163"/>
        <end position="172"/>
    </location>
</feature>
<dbReference type="InterPro" id="IPR001890">
    <property type="entry name" value="RNA-binding_CRM"/>
</dbReference>
<dbReference type="SUPFAM" id="SSF75471">
    <property type="entry name" value="YhbY-like"/>
    <property type="match status" value="1"/>
</dbReference>
<evidence type="ECO:0000259" key="9">
    <source>
        <dbReference type="PROSITE" id="PS51295"/>
    </source>
</evidence>
<feature type="compositionally biased region" description="Basic residues" evidence="8">
    <location>
        <begin position="173"/>
        <end position="182"/>
    </location>
</feature>
<feature type="compositionally biased region" description="Basic and acidic residues" evidence="8">
    <location>
        <begin position="978"/>
        <end position="990"/>
    </location>
</feature>
<keyword evidence="3" id="KW-0934">Plastid</keyword>
<name>A0A9W6FA17_9CHLO</name>
<evidence type="ECO:0000256" key="5">
    <source>
        <dbReference type="ARBA" id="ARBA00022884"/>
    </source>
</evidence>
<evidence type="ECO:0000256" key="2">
    <source>
        <dbReference type="ARBA" id="ARBA00022528"/>
    </source>
</evidence>
<organism evidence="10 11">
    <name type="scientific">Pleodorina starrii</name>
    <dbReference type="NCBI Taxonomy" id="330485"/>
    <lineage>
        <taxon>Eukaryota</taxon>
        <taxon>Viridiplantae</taxon>
        <taxon>Chlorophyta</taxon>
        <taxon>core chlorophytes</taxon>
        <taxon>Chlorophyceae</taxon>
        <taxon>CS clade</taxon>
        <taxon>Chlamydomonadales</taxon>
        <taxon>Volvocaceae</taxon>
        <taxon>Pleodorina</taxon>
    </lineage>
</organism>
<feature type="compositionally biased region" description="Basic and acidic residues" evidence="8">
    <location>
        <begin position="152"/>
        <end position="161"/>
    </location>
</feature>